<reference evidence="2" key="1">
    <citation type="journal article" date="2023" name="Nat. Commun.">
        <title>Diploid and tetraploid genomes of Acorus and the evolution of monocots.</title>
        <authorList>
            <person name="Ma L."/>
            <person name="Liu K.W."/>
            <person name="Li Z."/>
            <person name="Hsiao Y.Y."/>
            <person name="Qi Y."/>
            <person name="Fu T."/>
            <person name="Tang G.D."/>
            <person name="Zhang D."/>
            <person name="Sun W.H."/>
            <person name="Liu D.K."/>
            <person name="Li Y."/>
            <person name="Chen G.Z."/>
            <person name="Liu X.D."/>
            <person name="Liao X.Y."/>
            <person name="Jiang Y.T."/>
            <person name="Yu X."/>
            <person name="Hao Y."/>
            <person name="Huang J."/>
            <person name="Zhao X.W."/>
            <person name="Ke S."/>
            <person name="Chen Y.Y."/>
            <person name="Wu W.L."/>
            <person name="Hsu J.L."/>
            <person name="Lin Y.F."/>
            <person name="Huang M.D."/>
            <person name="Li C.Y."/>
            <person name="Huang L."/>
            <person name="Wang Z.W."/>
            <person name="Zhao X."/>
            <person name="Zhong W.Y."/>
            <person name="Peng D.H."/>
            <person name="Ahmad S."/>
            <person name="Lan S."/>
            <person name="Zhang J.S."/>
            <person name="Tsai W.C."/>
            <person name="Van de Peer Y."/>
            <person name="Liu Z.J."/>
        </authorList>
    </citation>
    <scope>NUCLEOTIDE SEQUENCE</scope>
    <source>
        <strain evidence="2">SCP</strain>
    </source>
</reference>
<name>A0AAV9BQF8_ACOGR</name>
<evidence type="ECO:0000313" key="2">
    <source>
        <dbReference type="EMBL" id="KAK1278611.1"/>
    </source>
</evidence>
<gene>
    <name evidence="2" type="ORF">QJS04_geneDACA022158</name>
</gene>
<dbReference type="EMBL" id="JAUJYN010000002">
    <property type="protein sequence ID" value="KAK1278611.1"/>
    <property type="molecule type" value="Genomic_DNA"/>
</dbReference>
<accession>A0AAV9BQF8</accession>
<comment type="caution">
    <text evidence="2">The sequence shown here is derived from an EMBL/GenBank/DDBJ whole genome shotgun (WGS) entry which is preliminary data.</text>
</comment>
<proteinExistence type="predicted"/>
<organism evidence="2 3">
    <name type="scientific">Acorus gramineus</name>
    <name type="common">Dwarf sweet flag</name>
    <dbReference type="NCBI Taxonomy" id="55184"/>
    <lineage>
        <taxon>Eukaryota</taxon>
        <taxon>Viridiplantae</taxon>
        <taxon>Streptophyta</taxon>
        <taxon>Embryophyta</taxon>
        <taxon>Tracheophyta</taxon>
        <taxon>Spermatophyta</taxon>
        <taxon>Magnoliopsida</taxon>
        <taxon>Liliopsida</taxon>
        <taxon>Acoraceae</taxon>
        <taxon>Acorus</taxon>
    </lineage>
</organism>
<evidence type="ECO:0000256" key="1">
    <source>
        <dbReference type="SAM" id="SignalP"/>
    </source>
</evidence>
<dbReference type="AlphaFoldDB" id="A0AAV9BQF8"/>
<keyword evidence="3" id="KW-1185">Reference proteome</keyword>
<feature type="signal peptide" evidence="1">
    <location>
        <begin position="1"/>
        <end position="28"/>
    </location>
</feature>
<keyword evidence="1" id="KW-0732">Signal</keyword>
<sequence>MQMRLCFPLSRPLFYVVLLVFESISDHALDFPSLVEMNVSGCARLKKLSMKLESVRNNNGLRAICGEKEWRDGLEWEEIGLYSSLLPYFQVDNNRAF</sequence>
<protein>
    <submittedName>
        <fullName evidence="2">Uncharacterized protein</fullName>
    </submittedName>
</protein>
<feature type="chain" id="PRO_5043395609" evidence="1">
    <location>
        <begin position="29"/>
        <end position="97"/>
    </location>
</feature>
<reference evidence="2" key="2">
    <citation type="submission" date="2023-06" db="EMBL/GenBank/DDBJ databases">
        <authorList>
            <person name="Ma L."/>
            <person name="Liu K.-W."/>
            <person name="Li Z."/>
            <person name="Hsiao Y.-Y."/>
            <person name="Qi Y."/>
            <person name="Fu T."/>
            <person name="Tang G."/>
            <person name="Zhang D."/>
            <person name="Sun W.-H."/>
            <person name="Liu D.-K."/>
            <person name="Li Y."/>
            <person name="Chen G.-Z."/>
            <person name="Liu X.-D."/>
            <person name="Liao X.-Y."/>
            <person name="Jiang Y.-T."/>
            <person name="Yu X."/>
            <person name="Hao Y."/>
            <person name="Huang J."/>
            <person name="Zhao X.-W."/>
            <person name="Ke S."/>
            <person name="Chen Y.-Y."/>
            <person name="Wu W.-L."/>
            <person name="Hsu J.-L."/>
            <person name="Lin Y.-F."/>
            <person name="Huang M.-D."/>
            <person name="Li C.-Y."/>
            <person name="Huang L."/>
            <person name="Wang Z.-W."/>
            <person name="Zhao X."/>
            <person name="Zhong W.-Y."/>
            <person name="Peng D.-H."/>
            <person name="Ahmad S."/>
            <person name="Lan S."/>
            <person name="Zhang J.-S."/>
            <person name="Tsai W.-C."/>
            <person name="Van De Peer Y."/>
            <person name="Liu Z.-J."/>
        </authorList>
    </citation>
    <scope>NUCLEOTIDE SEQUENCE</scope>
    <source>
        <strain evidence="2">SCP</strain>
        <tissue evidence="2">Leaves</tissue>
    </source>
</reference>
<dbReference type="Proteomes" id="UP001179952">
    <property type="component" value="Unassembled WGS sequence"/>
</dbReference>
<evidence type="ECO:0000313" key="3">
    <source>
        <dbReference type="Proteomes" id="UP001179952"/>
    </source>
</evidence>